<dbReference type="EMBL" id="BK015432">
    <property type="protein sequence ID" value="DAE06273.1"/>
    <property type="molecule type" value="Genomic_DNA"/>
</dbReference>
<accession>A0A8S5PIP7</accession>
<proteinExistence type="predicted"/>
<name>A0A8S5PIP7_9CAUD</name>
<protein>
    <submittedName>
        <fullName evidence="1">Uncharacterized protein</fullName>
    </submittedName>
</protein>
<organism evidence="1">
    <name type="scientific">Myoviridae sp. ct3it16</name>
    <dbReference type="NCBI Taxonomy" id="2825027"/>
    <lineage>
        <taxon>Viruses</taxon>
        <taxon>Duplodnaviria</taxon>
        <taxon>Heunggongvirae</taxon>
        <taxon>Uroviricota</taxon>
        <taxon>Caudoviricetes</taxon>
    </lineage>
</organism>
<sequence>MKGVTEFGLHLFQEMKKLDESLKVLHEIKKDIIGRMQFMNHDIHELEK</sequence>
<evidence type="ECO:0000313" key="1">
    <source>
        <dbReference type="EMBL" id="DAE06273.1"/>
    </source>
</evidence>
<reference evidence="1" key="1">
    <citation type="journal article" date="2021" name="Proc. Natl. Acad. Sci. U.S.A.">
        <title>A Catalog of Tens of Thousands of Viruses from Human Metagenomes Reveals Hidden Associations with Chronic Diseases.</title>
        <authorList>
            <person name="Tisza M.J."/>
            <person name="Buck C.B."/>
        </authorList>
    </citation>
    <scope>NUCLEOTIDE SEQUENCE</scope>
    <source>
        <strain evidence="1">Ct3it16</strain>
    </source>
</reference>